<feature type="domain" description="Histidine kinase" evidence="8">
    <location>
        <begin position="373"/>
        <end position="590"/>
    </location>
</feature>
<dbReference type="InterPro" id="IPR025293">
    <property type="entry name" value="YfiR/HmsC-like"/>
</dbReference>
<sequence>MLIFFFSFGIANVLGQNTSDEEVKRVQRTIFIYNFAQQIGWPEIDEIDTFKIGVLGPDRTILDLKSMAQKRKIFGKPVEIIRFQFVKSVKDIQLLYVNNKFNYDINYILRKISGKNILLVTEDYNYNASMINMVNVGNSFEYEINQDRISNEDFVIAPSLKQYAITSAQKWKSLFKSTEDSLEKVLDENEEQKEVIKDKEEQIKQQEERISNQEKAIDTIKERISERNKWIEELSNESAIQEKKYEEKLLIEKELEKNIQDQVAFIKDQDEKIKASTEEIKKQQEYLSEQNDQIKKQQAILEEQLSEIDDQKKINWSLIALIIIVLTAGFFIYRNYLIKKKLNAVLEQKNIEIHEQSLILESKNKELEQFAYIASHDLQEPLNTISSFIGLISEDYGDSFDEVGKESLDFIKDASIRMKKLIDSLLEYSRLGRTKEFSDVNMNGVLEELRADFKNILERTNATIHSENLPVVKGNEIELRLLIQNLVSNGIKFTEENTIPEVYIAATNRESNEGTKGFWEFSVKDNGIGIPEIHKDRIFAIFQRLHSREKYQGTGIGLAHCKKIVESHGGQIWLESEEGKGTTFYFTIPK</sequence>
<dbReference type="PANTHER" id="PTHR43304:SF1">
    <property type="entry name" value="PAC DOMAIN-CONTAINING PROTEIN"/>
    <property type="match status" value="1"/>
</dbReference>
<comment type="caution">
    <text evidence="9">The sequence shown here is derived from an EMBL/GenBank/DDBJ whole genome shotgun (WGS) entry which is preliminary data.</text>
</comment>
<dbReference type="InterPro" id="IPR003661">
    <property type="entry name" value="HisK_dim/P_dom"/>
</dbReference>
<evidence type="ECO:0000256" key="2">
    <source>
        <dbReference type="ARBA" id="ARBA00012438"/>
    </source>
</evidence>
<reference evidence="10" key="1">
    <citation type="journal article" date="2019" name="Int. J. Syst. Evol. Microbiol.">
        <title>The Global Catalogue of Microorganisms (GCM) 10K type strain sequencing project: providing services to taxonomists for standard genome sequencing and annotation.</title>
        <authorList>
            <consortium name="The Broad Institute Genomics Platform"/>
            <consortium name="The Broad Institute Genome Sequencing Center for Infectious Disease"/>
            <person name="Wu L."/>
            <person name="Ma J."/>
        </authorList>
    </citation>
    <scope>NUCLEOTIDE SEQUENCE [LARGE SCALE GENOMIC DNA]</scope>
    <source>
        <strain evidence="10">KCTC 52274</strain>
    </source>
</reference>
<dbReference type="SMART" id="SM00387">
    <property type="entry name" value="HATPase_c"/>
    <property type="match status" value="1"/>
</dbReference>
<dbReference type="PRINTS" id="PR00344">
    <property type="entry name" value="BCTRLSENSOR"/>
</dbReference>
<feature type="transmembrane region" description="Helical" evidence="7">
    <location>
        <begin position="314"/>
        <end position="333"/>
    </location>
</feature>
<dbReference type="PANTHER" id="PTHR43304">
    <property type="entry name" value="PHYTOCHROME-LIKE PROTEIN CPH1"/>
    <property type="match status" value="1"/>
</dbReference>
<dbReference type="Pfam" id="PF00512">
    <property type="entry name" value="HisKA"/>
    <property type="match status" value="1"/>
</dbReference>
<organism evidence="9 10">
    <name type="scientific">Aquimarina rubra</name>
    <dbReference type="NCBI Taxonomy" id="1920033"/>
    <lineage>
        <taxon>Bacteria</taxon>
        <taxon>Pseudomonadati</taxon>
        <taxon>Bacteroidota</taxon>
        <taxon>Flavobacteriia</taxon>
        <taxon>Flavobacteriales</taxon>
        <taxon>Flavobacteriaceae</taxon>
        <taxon>Aquimarina</taxon>
    </lineage>
</organism>
<evidence type="ECO:0000256" key="6">
    <source>
        <dbReference type="SAM" id="Coils"/>
    </source>
</evidence>
<evidence type="ECO:0000313" key="10">
    <source>
        <dbReference type="Proteomes" id="UP001597319"/>
    </source>
</evidence>
<dbReference type="SUPFAM" id="SSF47384">
    <property type="entry name" value="Homodimeric domain of signal transducing histidine kinase"/>
    <property type="match status" value="1"/>
</dbReference>
<dbReference type="InterPro" id="IPR004358">
    <property type="entry name" value="Sig_transdc_His_kin-like_C"/>
</dbReference>
<proteinExistence type="predicted"/>
<dbReference type="InterPro" id="IPR052162">
    <property type="entry name" value="Sensor_kinase/Photoreceptor"/>
</dbReference>
<dbReference type="EMBL" id="JBHULE010000002">
    <property type="protein sequence ID" value="MFD2561283.1"/>
    <property type="molecule type" value="Genomic_DNA"/>
</dbReference>
<keyword evidence="7" id="KW-1133">Transmembrane helix</keyword>
<feature type="coiled-coil region" evidence="6">
    <location>
        <begin position="175"/>
        <end position="223"/>
    </location>
</feature>
<dbReference type="InterPro" id="IPR036097">
    <property type="entry name" value="HisK_dim/P_sf"/>
</dbReference>
<feature type="coiled-coil region" evidence="6">
    <location>
        <begin position="266"/>
        <end position="311"/>
    </location>
</feature>
<dbReference type="CDD" id="cd00082">
    <property type="entry name" value="HisKA"/>
    <property type="match status" value="1"/>
</dbReference>
<keyword evidence="3" id="KW-0597">Phosphoprotein</keyword>
<dbReference type="Pfam" id="PF13689">
    <property type="entry name" value="DUF4154"/>
    <property type="match status" value="1"/>
</dbReference>
<evidence type="ECO:0000259" key="8">
    <source>
        <dbReference type="PROSITE" id="PS50109"/>
    </source>
</evidence>
<keyword evidence="7" id="KW-0472">Membrane</keyword>
<dbReference type="InterPro" id="IPR005467">
    <property type="entry name" value="His_kinase_dom"/>
</dbReference>
<gene>
    <name evidence="9" type="ORF">ACFSR1_01300</name>
</gene>
<evidence type="ECO:0000256" key="5">
    <source>
        <dbReference type="ARBA" id="ARBA00022777"/>
    </source>
</evidence>
<evidence type="ECO:0000256" key="4">
    <source>
        <dbReference type="ARBA" id="ARBA00022679"/>
    </source>
</evidence>
<dbReference type="SMART" id="SM00388">
    <property type="entry name" value="HisKA"/>
    <property type="match status" value="1"/>
</dbReference>
<keyword evidence="10" id="KW-1185">Reference proteome</keyword>
<dbReference type="RefSeq" id="WP_378288862.1">
    <property type="nucleotide sequence ID" value="NZ_JBHULE010000002.1"/>
</dbReference>
<dbReference type="EC" id="2.7.13.3" evidence="2"/>
<protein>
    <recommendedName>
        <fullName evidence="2">histidine kinase</fullName>
        <ecNumber evidence="2">2.7.13.3</ecNumber>
    </recommendedName>
</protein>
<dbReference type="Pfam" id="PF02518">
    <property type="entry name" value="HATPase_c"/>
    <property type="match status" value="1"/>
</dbReference>
<accession>A0ABW5LC92</accession>
<dbReference type="PROSITE" id="PS50109">
    <property type="entry name" value="HIS_KIN"/>
    <property type="match status" value="1"/>
</dbReference>
<dbReference type="Gene3D" id="3.30.565.10">
    <property type="entry name" value="Histidine kinase-like ATPase, C-terminal domain"/>
    <property type="match status" value="1"/>
</dbReference>
<dbReference type="SUPFAM" id="SSF55874">
    <property type="entry name" value="ATPase domain of HSP90 chaperone/DNA topoisomerase II/histidine kinase"/>
    <property type="match status" value="1"/>
</dbReference>
<dbReference type="InterPro" id="IPR036890">
    <property type="entry name" value="HATPase_C_sf"/>
</dbReference>
<dbReference type="Gene3D" id="1.10.287.130">
    <property type="match status" value="1"/>
</dbReference>
<evidence type="ECO:0000256" key="7">
    <source>
        <dbReference type="SAM" id="Phobius"/>
    </source>
</evidence>
<keyword evidence="5" id="KW-0418">Kinase</keyword>
<dbReference type="InterPro" id="IPR003594">
    <property type="entry name" value="HATPase_dom"/>
</dbReference>
<evidence type="ECO:0000313" key="9">
    <source>
        <dbReference type="EMBL" id="MFD2561283.1"/>
    </source>
</evidence>
<keyword evidence="7" id="KW-0812">Transmembrane</keyword>
<evidence type="ECO:0000256" key="1">
    <source>
        <dbReference type="ARBA" id="ARBA00000085"/>
    </source>
</evidence>
<dbReference type="Proteomes" id="UP001597319">
    <property type="component" value="Unassembled WGS sequence"/>
</dbReference>
<keyword evidence="6" id="KW-0175">Coiled coil</keyword>
<name>A0ABW5LC92_9FLAO</name>
<comment type="catalytic activity">
    <reaction evidence="1">
        <text>ATP + protein L-histidine = ADP + protein N-phospho-L-histidine.</text>
        <dbReference type="EC" id="2.7.13.3"/>
    </reaction>
</comment>
<evidence type="ECO:0000256" key="3">
    <source>
        <dbReference type="ARBA" id="ARBA00022553"/>
    </source>
</evidence>
<keyword evidence="4" id="KW-0808">Transferase</keyword>